<dbReference type="Pfam" id="PF13557">
    <property type="entry name" value="Phenol_MetA_deg"/>
    <property type="match status" value="1"/>
</dbReference>
<evidence type="ECO:0000313" key="1">
    <source>
        <dbReference type="EMBL" id="QBQ99477.1"/>
    </source>
</evidence>
<organism evidence="1 2">
    <name type="scientific">Paraburkholderia pallida</name>
    <dbReference type="NCBI Taxonomy" id="2547399"/>
    <lineage>
        <taxon>Bacteria</taxon>
        <taxon>Pseudomonadati</taxon>
        <taxon>Pseudomonadota</taxon>
        <taxon>Betaproteobacteria</taxon>
        <taxon>Burkholderiales</taxon>
        <taxon>Burkholderiaceae</taxon>
        <taxon>Paraburkholderia</taxon>
    </lineage>
</organism>
<name>A0A4P7CVV8_9BURK</name>
<dbReference type="InterPro" id="IPR025737">
    <property type="entry name" value="FApF"/>
</dbReference>
<dbReference type="Proteomes" id="UP000295727">
    <property type="component" value="Chromosome 2"/>
</dbReference>
<protein>
    <recommendedName>
        <fullName evidence="3">Phenol degradation protein meta</fullName>
    </recommendedName>
</protein>
<dbReference type="OrthoDB" id="191143at2"/>
<gene>
    <name evidence="1" type="ORF">E1956_20075</name>
</gene>
<reference evidence="1 2" key="1">
    <citation type="submission" date="2019-03" db="EMBL/GenBank/DDBJ databases">
        <title>Paraburkholderia sp. 7MH5, isolated from subtropical forest soil.</title>
        <authorList>
            <person name="Gao Z.-H."/>
            <person name="Qiu L.-H."/>
        </authorList>
    </citation>
    <scope>NUCLEOTIDE SEQUENCE [LARGE SCALE GENOMIC DNA]</scope>
    <source>
        <strain evidence="1 2">7MH5</strain>
    </source>
</reference>
<dbReference type="AlphaFoldDB" id="A0A4P7CVV8"/>
<keyword evidence="2" id="KW-1185">Reference proteome</keyword>
<accession>A0A4P7CVV8</accession>
<evidence type="ECO:0008006" key="3">
    <source>
        <dbReference type="Google" id="ProtNLM"/>
    </source>
</evidence>
<proteinExistence type="predicted"/>
<dbReference type="KEGG" id="ppai:E1956_20075"/>
<sequence>MVKLYTGDEMTKGMGYQSRFARYGRAVAGATLVAMSCVGQASTYQPAGIDLGATTFNDAFGSMEPGWTSIQLLQYEHNTNFYTNTGAKSPAFKDAQLNAFVWLPQIVYTSPIHVLGGALGFTAMLPVASLNAHSTEFNPYAPTLTARSGVGDITFGPFLQMAPVISNGRPVFVQRFEFDVTAPTGAYDPNKLVNPSSGFWSLDPHWSVTVLPTPQTEVSVRMHYLYNLKNTNPGINNPFEVPGIVNFQAGQAVWANFAASYKILPNLDVGLNGFWFRQITDDRVNGASQPAARTTNLSLGPGVEWTIDRKNFVFANLYFPVVERNTYSGTHVNLRWIHAF</sequence>
<evidence type="ECO:0000313" key="2">
    <source>
        <dbReference type="Proteomes" id="UP000295727"/>
    </source>
</evidence>
<dbReference type="EMBL" id="CP038149">
    <property type="protein sequence ID" value="QBQ99477.1"/>
    <property type="molecule type" value="Genomic_DNA"/>
</dbReference>